<keyword evidence="3" id="KW-0378">Hydrolase</keyword>
<feature type="domain" description="Type VII secretion system protein EssD-like" evidence="2">
    <location>
        <begin position="244"/>
        <end position="367"/>
    </location>
</feature>
<protein>
    <submittedName>
        <fullName evidence="3">DNA/RNA non-specific endonuclease</fullName>
    </submittedName>
</protein>
<organism evidence="3 4">
    <name type="scientific">Rhodomicrobium udaipurense</name>
    <dbReference type="NCBI Taxonomy" id="1202716"/>
    <lineage>
        <taxon>Bacteria</taxon>
        <taxon>Pseudomonadati</taxon>
        <taxon>Pseudomonadota</taxon>
        <taxon>Alphaproteobacteria</taxon>
        <taxon>Hyphomicrobiales</taxon>
        <taxon>Hyphomicrobiaceae</taxon>
        <taxon>Rhodomicrobium</taxon>
    </lineage>
</organism>
<dbReference type="RefSeq" id="WP_199502488.1">
    <property type="nucleotide sequence ID" value="NZ_JAEMUK010000079.1"/>
</dbReference>
<evidence type="ECO:0000313" key="3">
    <source>
        <dbReference type="EMBL" id="MBJ7544456.1"/>
    </source>
</evidence>
<feature type="region of interest" description="Disordered" evidence="1">
    <location>
        <begin position="29"/>
        <end position="56"/>
    </location>
</feature>
<dbReference type="GO" id="GO:0004519">
    <property type="term" value="F:endonuclease activity"/>
    <property type="evidence" value="ECO:0007669"/>
    <property type="project" value="UniProtKB-KW"/>
</dbReference>
<evidence type="ECO:0000259" key="2">
    <source>
        <dbReference type="Pfam" id="PF13930"/>
    </source>
</evidence>
<dbReference type="EMBL" id="JAEMUK010000079">
    <property type="protein sequence ID" value="MBJ7544456.1"/>
    <property type="molecule type" value="Genomic_DNA"/>
</dbReference>
<dbReference type="Pfam" id="PF13930">
    <property type="entry name" value="Endonuclea_NS_2"/>
    <property type="match status" value="1"/>
</dbReference>
<keyword evidence="3" id="KW-0255">Endonuclease</keyword>
<sequence length="383" mass="39210">MNLGAADSISSVRDTSFVSDALKADSFKAQLEAHPANTPAKQEQPAPKKEEKADAGGDWMTRGLGALQAVGGVLEVVGGVAGAIITSETGVGAVVGGAVALHGIDDIQAGLRTAFSGQSTETFTQAATTDAAKALGASPEVAMGLGIGVDLVAGGIVGGGGKAAVKGAGLIDDAARLANKADDAARLAGNADDAAKAGTKGDDALKLASKGDDAAKAADDVLQEITTKSGTKGNWSAELANPKPNTVYKIDGDKIYHTDDLGRVKDVDVDLSLIKRDRNTKAQSAVGHSGEPGDQGGHLVASSLGGSGDKINLVPQNGNLNTGAWKRMEDRWREALQDGKPVHVKIENVYDGSSIRPESFNITYRIGNDRPVEVTFRNAPGVR</sequence>
<gene>
    <name evidence="3" type="ORF">JDN41_12950</name>
</gene>
<reference evidence="3 4" key="1">
    <citation type="submission" date="2020-12" db="EMBL/GenBank/DDBJ databases">
        <title>Revised draft genomes of Rhodomicrobium vannielii ATCC 17100 and Rhodomicrobium udaipurense JA643.</title>
        <authorList>
            <person name="Conners E.M."/>
            <person name="Davenport E.J."/>
            <person name="Bose A."/>
        </authorList>
    </citation>
    <scope>NUCLEOTIDE SEQUENCE [LARGE SCALE GENOMIC DNA]</scope>
    <source>
        <strain evidence="3 4">JA643</strain>
    </source>
</reference>
<keyword evidence="3" id="KW-0540">Nuclease</keyword>
<dbReference type="InterPro" id="IPR044925">
    <property type="entry name" value="His-Me_finger_sf"/>
</dbReference>
<dbReference type="Gene3D" id="3.40.570.10">
    <property type="entry name" value="Extracellular Endonuclease, subunit A"/>
    <property type="match status" value="1"/>
</dbReference>
<evidence type="ECO:0000256" key="1">
    <source>
        <dbReference type="SAM" id="MobiDB-lite"/>
    </source>
</evidence>
<feature type="region of interest" description="Disordered" evidence="1">
    <location>
        <begin position="280"/>
        <end position="315"/>
    </location>
</feature>
<comment type="caution">
    <text evidence="3">The sequence shown here is derived from an EMBL/GenBank/DDBJ whole genome shotgun (WGS) entry which is preliminary data.</text>
</comment>
<evidence type="ECO:0000313" key="4">
    <source>
        <dbReference type="Proteomes" id="UP000623250"/>
    </source>
</evidence>
<name>A0A8I1GHX8_9HYPH</name>
<dbReference type="AlphaFoldDB" id="A0A8I1GHX8"/>
<dbReference type="SUPFAM" id="SSF54060">
    <property type="entry name" value="His-Me finger endonucleases"/>
    <property type="match status" value="1"/>
</dbReference>
<dbReference type="InterPro" id="IPR044927">
    <property type="entry name" value="Endonuclea_NS_2"/>
</dbReference>
<dbReference type="InterPro" id="IPR044929">
    <property type="entry name" value="DNA/RNA_non-sp_Endonuclease_sf"/>
</dbReference>
<feature type="compositionally biased region" description="Basic and acidic residues" evidence="1">
    <location>
        <begin position="46"/>
        <end position="55"/>
    </location>
</feature>
<dbReference type="Proteomes" id="UP000623250">
    <property type="component" value="Unassembled WGS sequence"/>
</dbReference>
<accession>A0A8I1GHX8</accession>
<keyword evidence="4" id="KW-1185">Reference proteome</keyword>
<proteinExistence type="predicted"/>